<evidence type="ECO:0000313" key="3">
    <source>
        <dbReference type="Proteomes" id="UP000318053"/>
    </source>
</evidence>
<keyword evidence="3" id="KW-1185">Reference proteome</keyword>
<accession>A0A5C5WZZ7</accession>
<dbReference type="EMBL" id="SJPK01000014">
    <property type="protein sequence ID" value="TWT56317.1"/>
    <property type="molecule type" value="Genomic_DNA"/>
</dbReference>
<gene>
    <name evidence="2" type="ORF">CA85_43200</name>
</gene>
<name>A0A5C5WZZ7_9BACT</name>
<feature type="region of interest" description="Disordered" evidence="1">
    <location>
        <begin position="85"/>
        <end position="109"/>
    </location>
</feature>
<proteinExistence type="predicted"/>
<dbReference type="Proteomes" id="UP000318053">
    <property type="component" value="Unassembled WGS sequence"/>
</dbReference>
<protein>
    <submittedName>
        <fullName evidence="2">Uncharacterized protein</fullName>
    </submittedName>
</protein>
<reference evidence="2 3" key="1">
    <citation type="submission" date="2019-02" db="EMBL/GenBank/DDBJ databases">
        <title>Deep-cultivation of Planctomycetes and their phenomic and genomic characterization uncovers novel biology.</title>
        <authorList>
            <person name="Wiegand S."/>
            <person name="Jogler M."/>
            <person name="Boedeker C."/>
            <person name="Pinto D."/>
            <person name="Vollmers J."/>
            <person name="Rivas-Marin E."/>
            <person name="Kohn T."/>
            <person name="Peeters S.H."/>
            <person name="Heuer A."/>
            <person name="Rast P."/>
            <person name="Oberbeckmann S."/>
            <person name="Bunk B."/>
            <person name="Jeske O."/>
            <person name="Meyerdierks A."/>
            <person name="Storesund J.E."/>
            <person name="Kallscheuer N."/>
            <person name="Luecker S."/>
            <person name="Lage O.M."/>
            <person name="Pohl T."/>
            <person name="Merkel B.J."/>
            <person name="Hornburger P."/>
            <person name="Mueller R.-W."/>
            <person name="Bruemmer F."/>
            <person name="Labrenz M."/>
            <person name="Spormann A.M."/>
            <person name="Op Den Camp H."/>
            <person name="Overmann J."/>
            <person name="Amann R."/>
            <person name="Jetten M.S.M."/>
            <person name="Mascher T."/>
            <person name="Medema M.H."/>
            <person name="Devos D.P."/>
            <person name="Kaster A.-K."/>
            <person name="Ovreas L."/>
            <person name="Rohde M."/>
            <person name="Galperin M.Y."/>
            <person name="Jogler C."/>
        </authorList>
    </citation>
    <scope>NUCLEOTIDE SEQUENCE [LARGE SCALE GENOMIC DNA]</scope>
    <source>
        <strain evidence="2 3">CA85</strain>
    </source>
</reference>
<evidence type="ECO:0000313" key="2">
    <source>
        <dbReference type="EMBL" id="TWT56317.1"/>
    </source>
</evidence>
<sequence>MLCDRAVGIHAKSRRAGSYRPHASDGRCVQRRLQSSANGLFGAGAEGVAGGNRPYFLFTAFRGVASCSILRDRAVRIPARSRRAGSYRPHASDGRCVQQGRQSAADGSFGTGAEGAAGGNRPYCMFTAFRDVASCNMLRDRAVRIPARSRRAGSYRPHASDGRFIEQGRQSSADGLFGAGAEGVAGGNRPYLLFTAFRGVASCSMLRDRAVRIPARSRRAGSYRPHASDGRFVQQGRQSSANGFFGAGAEGVAGGNRPYLLFTALRGVASCNMIRNRAVGIRAKIGGHGRAWGCL</sequence>
<evidence type="ECO:0000256" key="1">
    <source>
        <dbReference type="SAM" id="MobiDB-lite"/>
    </source>
</evidence>
<organism evidence="2 3">
    <name type="scientific">Allorhodopirellula solitaria</name>
    <dbReference type="NCBI Taxonomy" id="2527987"/>
    <lineage>
        <taxon>Bacteria</taxon>
        <taxon>Pseudomonadati</taxon>
        <taxon>Planctomycetota</taxon>
        <taxon>Planctomycetia</taxon>
        <taxon>Pirellulales</taxon>
        <taxon>Pirellulaceae</taxon>
        <taxon>Allorhodopirellula</taxon>
    </lineage>
</organism>
<comment type="caution">
    <text evidence="2">The sequence shown here is derived from an EMBL/GenBank/DDBJ whole genome shotgun (WGS) entry which is preliminary data.</text>
</comment>
<dbReference type="AlphaFoldDB" id="A0A5C5WZZ7"/>